<evidence type="ECO:0000256" key="3">
    <source>
        <dbReference type="ARBA" id="ARBA00022676"/>
    </source>
</evidence>
<keyword evidence="9" id="KW-0325">Glycoprotein</keyword>
<dbReference type="EMBL" id="CAJHNH020008582">
    <property type="protein sequence ID" value="CAG5136871.1"/>
    <property type="molecule type" value="Genomic_DNA"/>
</dbReference>
<keyword evidence="3" id="KW-0328">Glycosyltransferase</keyword>
<reference evidence="12" key="1">
    <citation type="submission" date="2021-04" db="EMBL/GenBank/DDBJ databases">
        <authorList>
            <consortium name="Molecular Ecology Group"/>
        </authorList>
    </citation>
    <scope>NUCLEOTIDE SEQUENCE</scope>
</reference>
<evidence type="ECO:0000256" key="5">
    <source>
        <dbReference type="ARBA" id="ARBA00022692"/>
    </source>
</evidence>
<organism evidence="12 13">
    <name type="scientific">Candidula unifasciata</name>
    <dbReference type="NCBI Taxonomy" id="100452"/>
    <lineage>
        <taxon>Eukaryota</taxon>
        <taxon>Metazoa</taxon>
        <taxon>Spiralia</taxon>
        <taxon>Lophotrochozoa</taxon>
        <taxon>Mollusca</taxon>
        <taxon>Gastropoda</taxon>
        <taxon>Heterobranchia</taxon>
        <taxon>Euthyneura</taxon>
        <taxon>Panpulmonata</taxon>
        <taxon>Eupulmonata</taxon>
        <taxon>Stylommatophora</taxon>
        <taxon>Helicina</taxon>
        <taxon>Helicoidea</taxon>
        <taxon>Geomitridae</taxon>
        <taxon>Candidula</taxon>
    </lineage>
</organism>
<dbReference type="PANTHER" id="PTHR19297:SF191">
    <property type="entry name" value="PROTEIN XYLOSYLTRANSFERASE"/>
    <property type="match status" value="1"/>
</dbReference>
<keyword evidence="5 11" id="KW-0812">Transmembrane</keyword>
<proteinExistence type="inferred from homology"/>
<dbReference type="GO" id="GO:0008375">
    <property type="term" value="F:acetylglucosaminyltransferase activity"/>
    <property type="evidence" value="ECO:0007669"/>
    <property type="project" value="TreeGrafter"/>
</dbReference>
<evidence type="ECO:0000256" key="9">
    <source>
        <dbReference type="ARBA" id="ARBA00023180"/>
    </source>
</evidence>
<comment type="subcellular location">
    <subcellularLocation>
        <location evidence="1">Membrane</location>
        <topology evidence="1">Single-pass type II membrane protein</topology>
    </subcellularLocation>
</comment>
<evidence type="ECO:0000256" key="2">
    <source>
        <dbReference type="ARBA" id="ARBA00004922"/>
    </source>
</evidence>
<sequence>MRWFWYPRWSAFVAVIALGSCMYVLISFTFSRFDHYKDVPSPPHSRIRLAVLRDTTYSIVDQQPPADLGYSFFALNSHYNLSFAYYKNWVGFPDFQTVNCQKPLKYPTLNRQYPTRVNRKYPTDFTAEAKDCQAFINNHGFSRYPQVSQEELDFPLAFILLFHADIDQVVFLLRAIYRPHNVYCLFVDTKSSVDFLEATRSVARCLPNVFISSKLESIVYAGYSRLMADIHCLRDLINHRVKWKYVINSPGQAFPLRTNLEMVKILKVFNGTNDIESNPGSGRLDHRYTYRFEYIRNQTNGDVILNKTTVTHSPPPHKLEIVKCSVYACLSRAFVEFILTSRIAKDLLEWAKPVFSPDELYWATLNFNTIVPAPGGFRGVPKNRTWLASYSLWEGDKRAQCVTKYVRGICIFTPGDLPNLMKQRELFANKFHIDHHPVALHCLDQLIYNLTFSRAVRDMDYYESQHLASPRMRRH</sequence>
<dbReference type="AlphaFoldDB" id="A0A8S4AGC1"/>
<feature type="transmembrane region" description="Helical" evidence="11">
    <location>
        <begin position="12"/>
        <end position="30"/>
    </location>
</feature>
<evidence type="ECO:0000256" key="4">
    <source>
        <dbReference type="ARBA" id="ARBA00022679"/>
    </source>
</evidence>
<dbReference type="InterPro" id="IPR003406">
    <property type="entry name" value="Glyco_trans_14"/>
</dbReference>
<dbReference type="Pfam" id="PF02485">
    <property type="entry name" value="Branch"/>
    <property type="match status" value="1"/>
</dbReference>
<comment type="pathway">
    <text evidence="2">Protein modification; protein glycosylation.</text>
</comment>
<evidence type="ECO:0000256" key="6">
    <source>
        <dbReference type="ARBA" id="ARBA00022968"/>
    </source>
</evidence>
<dbReference type="Proteomes" id="UP000678393">
    <property type="component" value="Unassembled WGS sequence"/>
</dbReference>
<protein>
    <submittedName>
        <fullName evidence="12">Uncharacterized protein</fullName>
    </submittedName>
</protein>
<dbReference type="PANTHER" id="PTHR19297">
    <property type="entry name" value="GLYCOSYLTRANSFERASE 14 FAMILY MEMBER"/>
    <property type="match status" value="1"/>
</dbReference>
<keyword evidence="7 11" id="KW-1133">Transmembrane helix</keyword>
<evidence type="ECO:0000256" key="11">
    <source>
        <dbReference type="SAM" id="Phobius"/>
    </source>
</evidence>
<evidence type="ECO:0000313" key="12">
    <source>
        <dbReference type="EMBL" id="CAG5136871.1"/>
    </source>
</evidence>
<evidence type="ECO:0000256" key="10">
    <source>
        <dbReference type="ARBA" id="ARBA00038150"/>
    </source>
</evidence>
<evidence type="ECO:0000256" key="1">
    <source>
        <dbReference type="ARBA" id="ARBA00004606"/>
    </source>
</evidence>
<keyword evidence="6" id="KW-0735">Signal-anchor</keyword>
<name>A0A8S4AGC1_9EUPU</name>
<evidence type="ECO:0000313" key="13">
    <source>
        <dbReference type="Proteomes" id="UP000678393"/>
    </source>
</evidence>
<comment type="caution">
    <text evidence="12">The sequence shown here is derived from an EMBL/GenBank/DDBJ whole genome shotgun (WGS) entry which is preliminary data.</text>
</comment>
<dbReference type="GO" id="GO:0016020">
    <property type="term" value="C:membrane"/>
    <property type="evidence" value="ECO:0007669"/>
    <property type="project" value="UniProtKB-SubCell"/>
</dbReference>
<keyword evidence="8 11" id="KW-0472">Membrane</keyword>
<keyword evidence="4" id="KW-0808">Transferase</keyword>
<comment type="similarity">
    <text evidence="10">Belongs to the glycosyltransferase 14 family.</text>
</comment>
<dbReference type="PROSITE" id="PS51257">
    <property type="entry name" value="PROKAR_LIPOPROTEIN"/>
    <property type="match status" value="1"/>
</dbReference>
<accession>A0A8S4AGC1</accession>
<dbReference type="OrthoDB" id="2019572at2759"/>
<keyword evidence="13" id="KW-1185">Reference proteome</keyword>
<evidence type="ECO:0000256" key="7">
    <source>
        <dbReference type="ARBA" id="ARBA00022989"/>
    </source>
</evidence>
<evidence type="ECO:0000256" key="8">
    <source>
        <dbReference type="ARBA" id="ARBA00023136"/>
    </source>
</evidence>
<gene>
    <name evidence="12" type="ORF">CUNI_LOCUS22429</name>
</gene>